<organism evidence="2 3">
    <name type="scientific">Crocosphaera watsonii WH 8502</name>
    <dbReference type="NCBI Taxonomy" id="423474"/>
    <lineage>
        <taxon>Bacteria</taxon>
        <taxon>Bacillati</taxon>
        <taxon>Cyanobacteriota</taxon>
        <taxon>Cyanophyceae</taxon>
        <taxon>Oscillatoriophycideae</taxon>
        <taxon>Chroococcales</taxon>
        <taxon>Aphanothecaceae</taxon>
        <taxon>Crocosphaera</taxon>
    </lineage>
</organism>
<dbReference type="EMBL" id="CAQK01000001">
    <property type="protein sequence ID" value="CCQ48706.1"/>
    <property type="molecule type" value="Genomic_DNA"/>
</dbReference>
<reference evidence="2 3" key="1">
    <citation type="submission" date="2013-01" db="EMBL/GenBank/DDBJ databases">
        <authorList>
            <person name="Bench S."/>
        </authorList>
    </citation>
    <scope>NUCLEOTIDE SEQUENCE [LARGE SCALE GENOMIC DNA]</scope>
    <source>
        <strain evidence="2 3">WH 8502</strain>
    </source>
</reference>
<reference evidence="2 3" key="2">
    <citation type="submission" date="2013-09" db="EMBL/GenBank/DDBJ databases">
        <title>Whole genome comparison of six Crocosphaera watsonii strains with differing phenotypes.</title>
        <authorList>
            <person name="Bench S.R."/>
            <person name="Heller P."/>
            <person name="Frank I."/>
            <person name="Arciniega M."/>
            <person name="Shilova I.N."/>
            <person name="Zehr J.P."/>
        </authorList>
    </citation>
    <scope>NUCLEOTIDE SEQUENCE [LARGE SCALE GENOMIC DNA]</scope>
    <source>
        <strain evidence="2 3">WH 8502</strain>
    </source>
</reference>
<dbReference type="AlphaFoldDB" id="T2I6H1"/>
<sequence>MVDGHTRVFRVLPTLDEDVTNNLSLSLCSLSFESLNEVKKWMWLNQQESRRNLTANKATNWYYSEAQKFLNSSLEEQKEMRKGSIYDSVKYAYGLDLLPHIFEESQGLFYREEILKENIVFGKKSIINWYYSQLPEMQKLVNVKSHRDSNPRLPKNIDKPLQKAESKELFCLMAYGKLSFSQASKIIKCKLDKIQVLSKDESKKEVQGLIVEVTVLGRIVIDEVAVNADTLIIPQEKSSVIPQEKKIEDSREETIIPSYPTVSNDLRERSQTYIDSSTPQDSRTDNDSRSSYRSFDDFGEDPTTTLSPEKERALSQVTPLKACQFSDQELFEAIANRPKLRKMLYGTTNKFAEFAFREIGIEAIANLSPDDFTYIVKKILRRRNFFRRSKSVFFR</sequence>
<name>T2I6H1_CROWT</name>
<gene>
    <name evidence="2" type="ORF">CWATWH8502_3627</name>
</gene>
<proteinExistence type="predicted"/>
<protein>
    <submittedName>
        <fullName evidence="2">Uncharacterized protein</fullName>
    </submittedName>
</protein>
<evidence type="ECO:0000313" key="2">
    <source>
        <dbReference type="EMBL" id="CCQ48706.1"/>
    </source>
</evidence>
<dbReference type="Proteomes" id="UP000018348">
    <property type="component" value="Unassembled WGS sequence"/>
</dbReference>
<accession>T2I6H1</accession>
<feature type="region of interest" description="Disordered" evidence="1">
    <location>
        <begin position="267"/>
        <end position="312"/>
    </location>
</feature>
<comment type="caution">
    <text evidence="2">The sequence shown here is derived from an EMBL/GenBank/DDBJ whole genome shotgun (WGS) entry which is preliminary data.</text>
</comment>
<feature type="compositionally biased region" description="Basic and acidic residues" evidence="1">
    <location>
        <begin position="282"/>
        <end position="296"/>
    </location>
</feature>
<feature type="compositionally biased region" description="Polar residues" evidence="1">
    <location>
        <begin position="271"/>
        <end position="281"/>
    </location>
</feature>
<evidence type="ECO:0000313" key="3">
    <source>
        <dbReference type="Proteomes" id="UP000018348"/>
    </source>
</evidence>
<evidence type="ECO:0000256" key="1">
    <source>
        <dbReference type="SAM" id="MobiDB-lite"/>
    </source>
</evidence>